<evidence type="ECO:0000313" key="1">
    <source>
        <dbReference type="EMBL" id="OMH85952.1"/>
    </source>
</evidence>
<organism evidence="1 2">
    <name type="scientific">Zancudomyces culisetae</name>
    <name type="common">Gut fungus</name>
    <name type="synonym">Smittium culisetae</name>
    <dbReference type="NCBI Taxonomy" id="1213189"/>
    <lineage>
        <taxon>Eukaryota</taxon>
        <taxon>Fungi</taxon>
        <taxon>Fungi incertae sedis</taxon>
        <taxon>Zoopagomycota</taxon>
        <taxon>Kickxellomycotina</taxon>
        <taxon>Harpellomycetes</taxon>
        <taxon>Harpellales</taxon>
        <taxon>Legeriomycetaceae</taxon>
        <taxon>Zancudomyces</taxon>
    </lineage>
</organism>
<dbReference type="PANTHER" id="PTHR28243">
    <property type="entry name" value="AGL049CP"/>
    <property type="match status" value="1"/>
</dbReference>
<reference evidence="2" key="1">
    <citation type="submission" date="2017-01" db="EMBL/GenBank/DDBJ databases">
        <authorList>
            <person name="Wang Y."/>
            <person name="White M."/>
            <person name="Kvist S."/>
            <person name="Moncalvo J.-M."/>
        </authorList>
    </citation>
    <scope>NUCLEOTIDE SEQUENCE [LARGE SCALE GENOMIC DNA]</scope>
    <source>
        <strain evidence="2">COL-18-3</strain>
    </source>
</reference>
<comment type="caution">
    <text evidence="1">The sequence shown here is derived from an EMBL/GenBank/DDBJ whole genome shotgun (WGS) entry which is preliminary data.</text>
</comment>
<dbReference type="InterPro" id="IPR012349">
    <property type="entry name" value="Split_barrel_FMN-bd"/>
</dbReference>
<accession>A0A1R1PYB4</accession>
<protein>
    <submittedName>
        <fullName evidence="1">Uncharacterized protein</fullName>
    </submittedName>
</protein>
<dbReference type="EMBL" id="LSSK01000027">
    <property type="protein sequence ID" value="OMH85952.1"/>
    <property type="molecule type" value="Genomic_DNA"/>
</dbReference>
<dbReference type="Gene3D" id="2.30.110.10">
    <property type="entry name" value="Electron Transport, Fmn-binding Protein, Chain A"/>
    <property type="match status" value="1"/>
</dbReference>
<dbReference type="AlphaFoldDB" id="A0A1R1PYB4"/>
<gene>
    <name evidence="1" type="ORF">AX774_g494</name>
</gene>
<name>A0A1R1PYB4_ZANCU</name>
<dbReference type="Proteomes" id="UP000188320">
    <property type="component" value="Unassembled WGS sequence"/>
</dbReference>
<evidence type="ECO:0000313" key="2">
    <source>
        <dbReference type="Proteomes" id="UP000188320"/>
    </source>
</evidence>
<proteinExistence type="predicted"/>
<dbReference type="PANTHER" id="PTHR28243:SF1">
    <property type="entry name" value="PYRIDOXAMINE 5'-PHOSPHATE OXIDASE ALR4036 FAMILY FMN-BINDING DOMAIN-CONTAINING PROTEIN"/>
    <property type="match status" value="1"/>
</dbReference>
<keyword evidence="2" id="KW-1185">Reference proteome</keyword>
<sequence length="135" mass="15377">MKMELSKHLYKKELLQGTAVPEVQAGKEDSGEAEAESIDYEDMLKKVIDTQSQGLKRWYAGPGPGLPIKEEEMRQMRDKSDQEIREIALEQIVLLVIKVDTVDYCDLSGSPHKRTIYTERESGSQTNWSSLDVYP</sequence>
<dbReference type="OrthoDB" id="434253at2759"/>